<sequence>MTQGLNEKQIKKYFEDNKDIWQEINLKKIPVYYFTKETANRFFACRESINTTFNKKKIEEKVADTGIQQILLRHLEQNGNNPEQAFSPEGIEQMNKNIMSLNNNGKFHQPIYKVRTYEQADKFAVGQTGNKSTKFVEAAKGTNLFFAIYETAHKRSFASIPLNVVIERLKKGLSPAPENEKGNLPKFILSPNDLVYVPTKEEIENGHINQPIQKDRIYKMVSCTEGECHFIPYFVAKPIIQTIELGSNNKAQKTWQDEMIKEICIPIKTDRLGNIITSISL</sequence>
<comment type="caution">
    <text evidence="1">The sequence shown here is derived from an EMBL/GenBank/DDBJ whole genome shotgun (WGS) entry which is preliminary data.</text>
</comment>
<evidence type="ECO:0000313" key="2">
    <source>
        <dbReference type="Proteomes" id="UP000260780"/>
    </source>
</evidence>
<organism evidence="1 2">
    <name type="scientific">Phocaeicola plebeius</name>
    <dbReference type="NCBI Taxonomy" id="310297"/>
    <lineage>
        <taxon>Bacteria</taxon>
        <taxon>Pseudomonadati</taxon>
        <taxon>Bacteroidota</taxon>
        <taxon>Bacteroidia</taxon>
        <taxon>Bacteroidales</taxon>
        <taxon>Bacteroidaceae</taxon>
        <taxon>Phocaeicola</taxon>
    </lineage>
</organism>
<gene>
    <name evidence="1" type="ORF">DXC17_17250</name>
</gene>
<evidence type="ECO:0000313" key="1">
    <source>
        <dbReference type="EMBL" id="RGM34188.1"/>
    </source>
</evidence>
<name>A0A3E4VW72_9BACT</name>
<reference evidence="1 2" key="1">
    <citation type="submission" date="2018-08" db="EMBL/GenBank/DDBJ databases">
        <title>A genome reference for cultivated species of the human gut microbiota.</title>
        <authorList>
            <person name="Zou Y."/>
            <person name="Xue W."/>
            <person name="Luo G."/>
        </authorList>
    </citation>
    <scope>NUCLEOTIDE SEQUENCE [LARGE SCALE GENOMIC DNA]</scope>
    <source>
        <strain evidence="1 2">OM08-14</strain>
    </source>
</reference>
<dbReference type="Proteomes" id="UP000260780">
    <property type="component" value="Unassembled WGS sequence"/>
</dbReference>
<proteinExistence type="predicted"/>
<accession>A0A3E4VW72</accession>
<protein>
    <submittedName>
        <fullName evidence="1">Uncharacterized protein</fullName>
    </submittedName>
</protein>
<dbReference type="RefSeq" id="WP_117748678.1">
    <property type="nucleotide sequence ID" value="NZ_QSTF01000080.1"/>
</dbReference>
<dbReference type="AlphaFoldDB" id="A0A3E4VW72"/>
<dbReference type="EMBL" id="QSTF01000080">
    <property type="protein sequence ID" value="RGM34188.1"/>
    <property type="molecule type" value="Genomic_DNA"/>
</dbReference>